<dbReference type="EMBL" id="GBRH01277455">
    <property type="protein sequence ID" value="JAD20440.1"/>
    <property type="molecule type" value="Transcribed_RNA"/>
</dbReference>
<protein>
    <submittedName>
        <fullName evidence="1">Uncharacterized protein</fullName>
    </submittedName>
</protein>
<reference evidence="1" key="2">
    <citation type="journal article" date="2015" name="Data Brief">
        <title>Shoot transcriptome of the giant reed, Arundo donax.</title>
        <authorList>
            <person name="Barrero R.A."/>
            <person name="Guerrero F.D."/>
            <person name="Moolhuijzen P."/>
            <person name="Goolsby J.A."/>
            <person name="Tidwell J."/>
            <person name="Bellgard S.E."/>
            <person name="Bellgard M.I."/>
        </authorList>
    </citation>
    <scope>NUCLEOTIDE SEQUENCE</scope>
    <source>
        <tissue evidence="1">Shoot tissue taken approximately 20 cm above the soil surface</tissue>
    </source>
</reference>
<name>A0A0A8Y4M5_ARUDO</name>
<reference evidence="1" key="1">
    <citation type="submission" date="2014-09" db="EMBL/GenBank/DDBJ databases">
        <authorList>
            <person name="Magalhaes I.L.F."/>
            <person name="Oliveira U."/>
            <person name="Santos F.R."/>
            <person name="Vidigal T.H.D.A."/>
            <person name="Brescovit A.D."/>
            <person name="Santos A.J."/>
        </authorList>
    </citation>
    <scope>NUCLEOTIDE SEQUENCE</scope>
    <source>
        <tissue evidence="1">Shoot tissue taken approximately 20 cm above the soil surface</tissue>
    </source>
</reference>
<proteinExistence type="predicted"/>
<accession>A0A0A8Y4M5</accession>
<sequence>MGTTPTRSAWSSCSTVAG</sequence>
<organism evidence="1">
    <name type="scientific">Arundo donax</name>
    <name type="common">Giant reed</name>
    <name type="synonym">Donax arundinaceus</name>
    <dbReference type="NCBI Taxonomy" id="35708"/>
    <lineage>
        <taxon>Eukaryota</taxon>
        <taxon>Viridiplantae</taxon>
        <taxon>Streptophyta</taxon>
        <taxon>Embryophyta</taxon>
        <taxon>Tracheophyta</taxon>
        <taxon>Spermatophyta</taxon>
        <taxon>Magnoliopsida</taxon>
        <taxon>Liliopsida</taxon>
        <taxon>Poales</taxon>
        <taxon>Poaceae</taxon>
        <taxon>PACMAD clade</taxon>
        <taxon>Arundinoideae</taxon>
        <taxon>Arundineae</taxon>
        <taxon>Arundo</taxon>
    </lineage>
</organism>
<dbReference type="AlphaFoldDB" id="A0A0A8Y4M5"/>
<evidence type="ECO:0000313" key="1">
    <source>
        <dbReference type="EMBL" id="JAD20440.1"/>
    </source>
</evidence>